<gene>
    <name evidence="2" type="ORF">S06H3_57251</name>
</gene>
<dbReference type="InterPro" id="IPR036291">
    <property type="entry name" value="NAD(P)-bd_dom_sf"/>
</dbReference>
<dbReference type="Gene3D" id="3.40.50.720">
    <property type="entry name" value="NAD(P)-binding Rossmann-like Domain"/>
    <property type="match status" value="1"/>
</dbReference>
<evidence type="ECO:0000313" key="2">
    <source>
        <dbReference type="EMBL" id="GAI58027.1"/>
    </source>
</evidence>
<reference evidence="2" key="1">
    <citation type="journal article" date="2014" name="Front. Microbiol.">
        <title>High frequency of phylogenetically diverse reductive dehalogenase-homologous genes in deep subseafloor sedimentary metagenomes.</title>
        <authorList>
            <person name="Kawai M."/>
            <person name="Futagami T."/>
            <person name="Toyoda A."/>
            <person name="Takaki Y."/>
            <person name="Nishi S."/>
            <person name="Hori S."/>
            <person name="Arai W."/>
            <person name="Tsubouchi T."/>
            <person name="Morono Y."/>
            <person name="Uchiyama I."/>
            <person name="Ito T."/>
            <person name="Fujiyama A."/>
            <person name="Inagaki F."/>
            <person name="Takami H."/>
        </authorList>
    </citation>
    <scope>NUCLEOTIDE SEQUENCE</scope>
    <source>
        <strain evidence="2">Expedition CK06-06</strain>
    </source>
</reference>
<dbReference type="Pfam" id="PF01370">
    <property type="entry name" value="Epimerase"/>
    <property type="match status" value="1"/>
</dbReference>
<dbReference type="AlphaFoldDB" id="X1PP16"/>
<protein>
    <recommendedName>
        <fullName evidence="1">NAD-dependent epimerase/dehydratase domain-containing protein</fullName>
    </recommendedName>
</protein>
<dbReference type="InterPro" id="IPR001509">
    <property type="entry name" value="Epimerase_deHydtase"/>
</dbReference>
<comment type="caution">
    <text evidence="2">The sequence shown here is derived from an EMBL/GenBank/DDBJ whole genome shotgun (WGS) entry which is preliminary data.</text>
</comment>
<dbReference type="EMBL" id="BARV01036929">
    <property type="protein sequence ID" value="GAI58027.1"/>
    <property type="molecule type" value="Genomic_DNA"/>
</dbReference>
<sequence length="53" mass="5994">MKFLITGGAGFIGSHIVDELLFLGEEIIVIDNFNTYYDPKIKWVNISKCSKKS</sequence>
<name>X1PP16_9ZZZZ</name>
<proteinExistence type="predicted"/>
<organism evidence="2">
    <name type="scientific">marine sediment metagenome</name>
    <dbReference type="NCBI Taxonomy" id="412755"/>
    <lineage>
        <taxon>unclassified sequences</taxon>
        <taxon>metagenomes</taxon>
        <taxon>ecological metagenomes</taxon>
    </lineage>
</organism>
<feature type="domain" description="NAD-dependent epimerase/dehydratase" evidence="1">
    <location>
        <begin position="4"/>
        <end position="38"/>
    </location>
</feature>
<dbReference type="SUPFAM" id="SSF51735">
    <property type="entry name" value="NAD(P)-binding Rossmann-fold domains"/>
    <property type="match status" value="1"/>
</dbReference>
<evidence type="ECO:0000259" key="1">
    <source>
        <dbReference type="Pfam" id="PF01370"/>
    </source>
</evidence>
<accession>X1PP16</accession>